<dbReference type="Gene3D" id="3.40.630.40">
    <property type="entry name" value="Zn-dependent exopeptidases"/>
    <property type="match status" value="1"/>
</dbReference>
<organism evidence="3">
    <name type="scientific">mine drainage metagenome</name>
    <dbReference type="NCBI Taxonomy" id="410659"/>
    <lineage>
        <taxon>unclassified sequences</taxon>
        <taxon>metagenomes</taxon>
        <taxon>ecological metagenomes</taxon>
    </lineage>
</organism>
<proteinExistence type="predicted"/>
<dbReference type="Pfam" id="PF11741">
    <property type="entry name" value="AMIN"/>
    <property type="match status" value="1"/>
</dbReference>
<name>A0A1J5Q2R3_9ZZZZ</name>
<dbReference type="GO" id="GO:0030288">
    <property type="term" value="C:outer membrane-bounded periplasmic space"/>
    <property type="evidence" value="ECO:0007669"/>
    <property type="project" value="TreeGrafter"/>
</dbReference>
<dbReference type="SUPFAM" id="SSF53187">
    <property type="entry name" value="Zn-dependent exopeptidases"/>
    <property type="match status" value="1"/>
</dbReference>
<evidence type="ECO:0000313" key="3">
    <source>
        <dbReference type="EMBL" id="OIQ77592.1"/>
    </source>
</evidence>
<dbReference type="GO" id="GO:0008745">
    <property type="term" value="F:N-acetylmuramoyl-L-alanine amidase activity"/>
    <property type="evidence" value="ECO:0007669"/>
    <property type="project" value="UniProtKB-EC"/>
</dbReference>
<feature type="domain" description="MurNAc-LAA" evidence="2">
    <location>
        <begin position="251"/>
        <end position="406"/>
    </location>
</feature>
<sequence>MTARRQFLARSSSLLWLLAAPEIARGATIVAVRVWPASDYTRVTLESDGALSATHFLVAGPDRLVVDVKGLELSDRLRQLVAKIRPDDPYLADARVAQYAPDVVRIVFDLKRAVKPQVFTLPPVAAYRNRMVFDLYPAEAAPAPLVAAANPPRDSLGDWLRTHRAQLDGDNAVATAPPARRDRRPEHSVLLALDPGHGGEDPGATGPGGTHEKDVVLLIARHIRELALRTPNVRVMMTRDSDYFVPLWNRVQKAQLANADLFTSVHADGWYTPQARGASVYCLSDHGASSVEARMMAQRENAADAVGGIDIHTKDYQVAKVMLDMSTAAQINASLKMASRTLQQLGDFAHLHANQVQQAGFVVLKSPSVPSMLVETAFISNPEEEARLQTPAYRHKVARAIFDGIREYLATRPPLARRRTLA</sequence>
<accession>A0A1J5Q2R3</accession>
<dbReference type="EC" id="3.5.1.28" evidence="3"/>
<dbReference type="AlphaFoldDB" id="A0A1J5Q2R3"/>
<gene>
    <name evidence="3" type="primary">amiC_16</name>
    <name evidence="3" type="ORF">GALL_407130</name>
</gene>
<dbReference type="GO" id="GO:0009253">
    <property type="term" value="P:peptidoglycan catabolic process"/>
    <property type="evidence" value="ECO:0007669"/>
    <property type="project" value="InterPro"/>
</dbReference>
<dbReference type="InterPro" id="IPR021731">
    <property type="entry name" value="AMIN_dom"/>
</dbReference>
<dbReference type="SMART" id="SM00646">
    <property type="entry name" value="Ami_3"/>
    <property type="match status" value="1"/>
</dbReference>
<dbReference type="Pfam" id="PF01520">
    <property type="entry name" value="Amidase_3"/>
    <property type="match status" value="1"/>
</dbReference>
<evidence type="ECO:0000259" key="2">
    <source>
        <dbReference type="SMART" id="SM00646"/>
    </source>
</evidence>
<comment type="caution">
    <text evidence="3">The sequence shown here is derived from an EMBL/GenBank/DDBJ whole genome shotgun (WGS) entry which is preliminary data.</text>
</comment>
<protein>
    <submittedName>
        <fullName evidence="3">N-acetylmuramoyl-L-alanine amidase AmiC</fullName>
        <ecNumber evidence="3">3.5.1.28</ecNumber>
    </submittedName>
</protein>
<dbReference type="InterPro" id="IPR050695">
    <property type="entry name" value="N-acetylmuramoyl_amidase_3"/>
</dbReference>
<dbReference type="CDD" id="cd02696">
    <property type="entry name" value="MurNAc-LAA"/>
    <property type="match status" value="1"/>
</dbReference>
<dbReference type="PANTHER" id="PTHR30404">
    <property type="entry name" value="N-ACETYLMURAMOYL-L-ALANINE AMIDASE"/>
    <property type="match status" value="1"/>
</dbReference>
<reference evidence="3" key="1">
    <citation type="submission" date="2016-10" db="EMBL/GenBank/DDBJ databases">
        <title>Sequence of Gallionella enrichment culture.</title>
        <authorList>
            <person name="Poehlein A."/>
            <person name="Muehling M."/>
            <person name="Daniel R."/>
        </authorList>
    </citation>
    <scope>NUCLEOTIDE SEQUENCE</scope>
</reference>
<dbReference type="InterPro" id="IPR002508">
    <property type="entry name" value="MurNAc-LAA_cat"/>
</dbReference>
<dbReference type="PANTHER" id="PTHR30404:SF0">
    <property type="entry name" value="N-ACETYLMURAMOYL-L-ALANINE AMIDASE AMIC"/>
    <property type="match status" value="1"/>
</dbReference>
<keyword evidence="1 3" id="KW-0378">Hydrolase</keyword>
<evidence type="ECO:0000256" key="1">
    <source>
        <dbReference type="ARBA" id="ARBA00022801"/>
    </source>
</evidence>
<dbReference type="EMBL" id="MLJW01001578">
    <property type="protein sequence ID" value="OIQ77592.1"/>
    <property type="molecule type" value="Genomic_DNA"/>
</dbReference>
<dbReference type="Gene3D" id="2.60.40.3500">
    <property type="match status" value="1"/>
</dbReference>